<sequence>MASQHARTPGFHTRSVGTRDLSNTLNSKGFLFWAIYVLERFLCLRLGRTSSLQDGDVTLPPPQASMAGESALAYFGNTVMVASLAGRVYEQLYCAGALGLPADARRIRVATLSQELNDLIETSHTIRDNWIRHAVDHNDRETAIHTAMTGDVQRFSMLTLIHRATPPHSLETTISKGCITTARHPLEKHQDMIRNLHLQGSILLTSYITWSILFVPFVPFIALFCHVIETGDEDLASMQTFVTSLESACPSSRAIAKHHRLFQVFHRVALRYKACRDTSSLSQQESFSLRLEMNTQLHALGLQVPTPPPIGRGIGEASAVGAWSGCGGGTAAAAADADAIDPGYSAASDVDPWKESSLQLGEWFSFSQSMMDLADGDEWFS</sequence>
<name>A0ACD1H555_9EURO</name>
<reference evidence="1" key="1">
    <citation type="submission" date="2018-02" db="EMBL/GenBank/DDBJ databases">
        <title>The genomes of Aspergillus section Nigri reveals drivers in fungal speciation.</title>
        <authorList>
            <consortium name="DOE Joint Genome Institute"/>
            <person name="Vesth T.C."/>
            <person name="Nybo J."/>
            <person name="Theobald S."/>
            <person name="Brandl J."/>
            <person name="Frisvad J.C."/>
            <person name="Nielsen K.F."/>
            <person name="Lyhne E.K."/>
            <person name="Kogle M.E."/>
            <person name="Kuo A."/>
            <person name="Riley R."/>
            <person name="Clum A."/>
            <person name="Nolan M."/>
            <person name="Lipzen A."/>
            <person name="Salamov A."/>
            <person name="Henrissat B."/>
            <person name="Wiebenga A."/>
            <person name="De vries R.P."/>
            <person name="Grigoriev I.V."/>
            <person name="Mortensen U.H."/>
            <person name="Andersen M.R."/>
            <person name="Baker S.E."/>
        </authorList>
    </citation>
    <scope>NUCLEOTIDE SEQUENCE</scope>
    <source>
        <strain evidence="1">CBS 121060</strain>
    </source>
</reference>
<keyword evidence="2" id="KW-1185">Reference proteome</keyword>
<organism evidence="1 2">
    <name type="scientific">Aspergillus aculeatinus CBS 121060</name>
    <dbReference type="NCBI Taxonomy" id="1448322"/>
    <lineage>
        <taxon>Eukaryota</taxon>
        <taxon>Fungi</taxon>
        <taxon>Dikarya</taxon>
        <taxon>Ascomycota</taxon>
        <taxon>Pezizomycotina</taxon>
        <taxon>Eurotiomycetes</taxon>
        <taxon>Eurotiomycetidae</taxon>
        <taxon>Eurotiales</taxon>
        <taxon>Aspergillaceae</taxon>
        <taxon>Aspergillus</taxon>
        <taxon>Aspergillus subgen. Circumdati</taxon>
    </lineage>
</organism>
<evidence type="ECO:0000313" key="2">
    <source>
        <dbReference type="Proteomes" id="UP000249661"/>
    </source>
</evidence>
<protein>
    <submittedName>
        <fullName evidence="1">Uncharacterized protein</fullName>
    </submittedName>
</protein>
<proteinExistence type="predicted"/>
<dbReference type="Proteomes" id="UP000249661">
    <property type="component" value="Unassembled WGS sequence"/>
</dbReference>
<gene>
    <name evidence="1" type="ORF">BO66DRAFT_429702</name>
</gene>
<evidence type="ECO:0000313" key="1">
    <source>
        <dbReference type="EMBL" id="RAH68761.1"/>
    </source>
</evidence>
<dbReference type="EMBL" id="KZ824964">
    <property type="protein sequence ID" value="RAH68761.1"/>
    <property type="molecule type" value="Genomic_DNA"/>
</dbReference>
<accession>A0ACD1H555</accession>